<evidence type="ECO:0000313" key="5">
    <source>
        <dbReference type="Proteomes" id="UP000070529"/>
    </source>
</evidence>
<name>A0A135IAS2_9GAMM</name>
<dbReference type="InterPro" id="IPR043032">
    <property type="entry name" value="PvsD/AcsD-like_thumb_helix"/>
</dbReference>
<dbReference type="Gene3D" id="1.10.150.640">
    <property type="entry name" value="AcsD, thumb domain, helical bundle"/>
    <property type="match status" value="1"/>
</dbReference>
<dbReference type="Proteomes" id="UP000070529">
    <property type="component" value="Unassembled WGS sequence"/>
</dbReference>
<evidence type="ECO:0000256" key="1">
    <source>
        <dbReference type="ARBA" id="ARBA00007832"/>
    </source>
</evidence>
<dbReference type="OrthoDB" id="495728at2"/>
<keyword evidence="5" id="KW-1185">Reference proteome</keyword>
<evidence type="ECO:0000259" key="2">
    <source>
        <dbReference type="Pfam" id="PF04183"/>
    </source>
</evidence>
<dbReference type="AlphaFoldDB" id="A0A135IAS2"/>
<evidence type="ECO:0000259" key="3">
    <source>
        <dbReference type="Pfam" id="PF06276"/>
    </source>
</evidence>
<accession>A0A135IAS2</accession>
<dbReference type="PANTHER" id="PTHR34384:SF5">
    <property type="entry name" value="L-2,3-DIAMINOPROPANOATE--CITRATE LIGASE"/>
    <property type="match status" value="1"/>
</dbReference>
<dbReference type="InterPro" id="IPR043033">
    <property type="entry name" value="PvsD/AcsD-like_thumb_beta"/>
</dbReference>
<dbReference type="Gene3D" id="2.30.30.1240">
    <property type="entry name" value="AscD, thumb domain, four stranded beta-sheet"/>
    <property type="match status" value="1"/>
</dbReference>
<proteinExistence type="inferred from homology"/>
<feature type="domain" description="Aerobactin siderophore biosynthesis IucA/IucC-like C-terminal" evidence="3">
    <location>
        <begin position="417"/>
        <end position="576"/>
    </location>
</feature>
<dbReference type="Pfam" id="PF04183">
    <property type="entry name" value="IucA_IucC"/>
    <property type="match status" value="1"/>
</dbReference>
<comment type="similarity">
    <text evidence="1">Belongs to the IucA/IucC family.</text>
</comment>
<protein>
    <submittedName>
        <fullName evidence="4">Siderophore biosynthesis protein</fullName>
    </submittedName>
</protein>
<sequence length="608" mass="68594">MECCACKELGEGIVNLNAQKIAEKASFQAFFNGYLKEVDVGEWRSTRHVDTLITGHALAANTTTVEVSLRHIPQPLVAIVDYRTQVGCHVFSEVYLKHESHLKPLSFLDAQLMLIESLYFECSDNASHHKHELTVRVLESHAVMTRYINERLDDPSRCSMCFIGAEQSLLFGHWQHPTPKSRQGMLDYHHLHYAPELQGQFKLHYFSVAQSLVRQRSALTESAEDIIRTSLPVIGQIPNNHAVLPMHPVQAQWLLHQPHVEALIERGEILDLGVQGVRFTATSSVRSLYNPDLEWMYKFSLPVKITNSLRVNKRAELDAGVVMATLYKKTGFAALYPSFRVITDPAYITLSLPELSESGFEVIIRENPFTPTESDNVVTIAALTQAPLPGETSMLAKVIGQLAASDNANMTRIAIKWFAKYWECAIEPMLRLYDEHGIALEAHQQNSVIRLEDGYPSIYYFRDNQGFYLSKSYRSYLADMEPESVTVDSLYFDDDIICDRFAYYLMINHLFSIVGRMGADGLVDEGILISFVQQRLSAMQHSLSGAGKLFVDRLLSRATIPAKANLLTRVHDVDELLADNEQAIYCELPNPLMMTCLEEAAEVKYAVA</sequence>
<dbReference type="PANTHER" id="PTHR34384">
    <property type="entry name" value="L-2,3-DIAMINOPROPANOATE--CITRATE LIGASE"/>
    <property type="match status" value="1"/>
</dbReference>
<evidence type="ECO:0000313" key="4">
    <source>
        <dbReference type="EMBL" id="KXF82551.1"/>
    </source>
</evidence>
<dbReference type="Gene3D" id="1.10.510.40">
    <property type="match status" value="1"/>
</dbReference>
<dbReference type="InterPro" id="IPR022770">
    <property type="entry name" value="IucA/IucC-like_C"/>
</dbReference>
<dbReference type="STRING" id="294935.ATN88_23650"/>
<organism evidence="4 5">
    <name type="scientific">Enterovibrio coralii</name>
    <dbReference type="NCBI Taxonomy" id="294935"/>
    <lineage>
        <taxon>Bacteria</taxon>
        <taxon>Pseudomonadati</taxon>
        <taxon>Pseudomonadota</taxon>
        <taxon>Gammaproteobacteria</taxon>
        <taxon>Vibrionales</taxon>
        <taxon>Vibrionaceae</taxon>
        <taxon>Enterovibrio</taxon>
    </lineage>
</organism>
<dbReference type="EMBL" id="LNTY01000021">
    <property type="protein sequence ID" value="KXF82551.1"/>
    <property type="molecule type" value="Genomic_DNA"/>
</dbReference>
<reference evidence="4 5" key="1">
    <citation type="submission" date="2015-11" db="EMBL/GenBank/DDBJ databases">
        <title>Genomic Taxonomy of the Vibrionaceae.</title>
        <authorList>
            <person name="Gomez-Gil B."/>
            <person name="Enciso-Ibarra J."/>
        </authorList>
    </citation>
    <scope>NUCLEOTIDE SEQUENCE [LARGE SCALE GENOMIC DNA]</scope>
    <source>
        <strain evidence="4 5">CAIM 912</strain>
    </source>
</reference>
<feature type="domain" description="Aerobactin siderophore biosynthesis IucA/IucC N-terminal" evidence="2">
    <location>
        <begin position="162"/>
        <end position="385"/>
    </location>
</feature>
<dbReference type="Pfam" id="PF06276">
    <property type="entry name" value="FhuF"/>
    <property type="match status" value="1"/>
</dbReference>
<dbReference type="GO" id="GO:0016881">
    <property type="term" value="F:acid-amino acid ligase activity"/>
    <property type="evidence" value="ECO:0007669"/>
    <property type="project" value="UniProtKB-ARBA"/>
</dbReference>
<dbReference type="GO" id="GO:0019290">
    <property type="term" value="P:siderophore biosynthetic process"/>
    <property type="evidence" value="ECO:0007669"/>
    <property type="project" value="InterPro"/>
</dbReference>
<dbReference type="InterPro" id="IPR007310">
    <property type="entry name" value="Aerobactin_biosyn_IucA/IucC_N"/>
</dbReference>
<comment type="caution">
    <text evidence="4">The sequence shown here is derived from an EMBL/GenBank/DDBJ whole genome shotgun (WGS) entry which is preliminary data.</text>
</comment>
<dbReference type="InterPro" id="IPR037455">
    <property type="entry name" value="LucA/IucC-like"/>
</dbReference>
<gene>
    <name evidence="4" type="ORF">ATN88_23650</name>
</gene>